<dbReference type="Gene3D" id="3.40.50.300">
    <property type="entry name" value="P-loop containing nucleotide triphosphate hydrolases"/>
    <property type="match status" value="1"/>
</dbReference>
<reference evidence="1 2" key="1">
    <citation type="journal article" date="2013" name="PLoS ONE">
        <title>Assembly-driven community genomics of a hypersaline microbial ecosystem.</title>
        <authorList>
            <person name="Podell S."/>
            <person name="Ugalde J.A."/>
            <person name="Narasingarao P."/>
            <person name="Banfield J.F."/>
            <person name="Heidelberg K.B."/>
            <person name="Allen E.E."/>
        </authorList>
    </citation>
    <scope>NUCLEOTIDE SEQUENCE [LARGE SCALE GENOMIC DNA]</scope>
    <source>
        <strain evidence="2">J07HQW2</strain>
    </source>
</reference>
<dbReference type="InterPro" id="IPR050742">
    <property type="entry name" value="Helicase_Restrict-Modif_Enz"/>
</dbReference>
<dbReference type="InterPro" id="IPR027417">
    <property type="entry name" value="P-loop_NTPase"/>
</dbReference>
<accession>U1PJX6</accession>
<evidence type="ECO:0000313" key="1">
    <source>
        <dbReference type="EMBL" id="ERG93967.1"/>
    </source>
</evidence>
<dbReference type="PANTHER" id="PTHR47396:SF1">
    <property type="entry name" value="ATP-DEPENDENT HELICASE IRC3-RELATED"/>
    <property type="match status" value="1"/>
</dbReference>
<name>U1PJX6_9EURY</name>
<protein>
    <submittedName>
        <fullName evidence="1">Uncharacterized protein</fullName>
    </submittedName>
</protein>
<gene>
    <name evidence="1" type="ORF">J07HQW2_00401</name>
</gene>
<proteinExistence type="predicted"/>
<organism evidence="1 2">
    <name type="scientific">Haloquadratum walsbyi J07HQW2</name>
    <dbReference type="NCBI Taxonomy" id="1238425"/>
    <lineage>
        <taxon>Archaea</taxon>
        <taxon>Methanobacteriati</taxon>
        <taxon>Methanobacteriota</taxon>
        <taxon>Stenosarchaea group</taxon>
        <taxon>Halobacteria</taxon>
        <taxon>Halobacteriales</taxon>
        <taxon>Haloferacaceae</taxon>
        <taxon>Haloquadratum</taxon>
    </lineage>
</organism>
<dbReference type="EMBL" id="KE356561">
    <property type="protein sequence ID" value="ERG93967.1"/>
    <property type="molecule type" value="Genomic_DNA"/>
</dbReference>
<dbReference type="GO" id="GO:0005829">
    <property type="term" value="C:cytosol"/>
    <property type="evidence" value="ECO:0007669"/>
    <property type="project" value="TreeGrafter"/>
</dbReference>
<dbReference type="PANTHER" id="PTHR47396">
    <property type="entry name" value="TYPE I RESTRICTION ENZYME ECOKI R PROTEIN"/>
    <property type="match status" value="1"/>
</dbReference>
<dbReference type="RefSeq" id="WP_021053461.1">
    <property type="nucleotide sequence ID" value="NZ_KE356561.1"/>
</dbReference>
<dbReference type="eggNOG" id="arCOG00880">
    <property type="taxonomic scope" value="Archaea"/>
</dbReference>
<dbReference type="STRING" id="1238425.J07HQW2_00401"/>
<dbReference type="HOGENOM" id="CLU_1976486_0_0_2"/>
<evidence type="ECO:0000313" key="2">
    <source>
        <dbReference type="Proteomes" id="UP000030710"/>
    </source>
</evidence>
<dbReference type="Proteomes" id="UP000030710">
    <property type="component" value="Unassembled WGS sequence"/>
</dbReference>
<dbReference type="AlphaFoldDB" id="U1PJX6"/>
<sequence>MKTIQRYNNTHVYSYDYHEALDDDKIVPFRPYVIQTEATMDGIVYDGKYYSLSDFGTNVYIHDTHRKVANEIAEIKDALTLVFAQNTDHANIIAEDFREVFAEELQIDNPKECVKAITSENRACKQ</sequence>